<reference evidence="1" key="1">
    <citation type="submission" date="2024-08" db="EMBL/GenBank/DDBJ databases">
        <authorList>
            <person name="Chaddad Z."/>
            <person name="Lamrabet M."/>
            <person name="Bouhnik O."/>
            <person name="Alami S."/>
            <person name="Wipf D."/>
            <person name="Courty P.E."/>
            <person name="Missbah El Idrissi M."/>
        </authorList>
    </citation>
    <scope>NUCLEOTIDE SEQUENCE</scope>
    <source>
        <strain evidence="1">LLZ17</strain>
    </source>
</reference>
<dbReference type="AlphaFoldDB" id="A0AB39XMD0"/>
<dbReference type="RefSeq" id="WP_369723684.1">
    <property type="nucleotide sequence ID" value="NZ_CP165734.1"/>
</dbReference>
<dbReference type="InterPro" id="IPR009061">
    <property type="entry name" value="DNA-bd_dom_put_sf"/>
</dbReference>
<dbReference type="EMBL" id="CP165734">
    <property type="protein sequence ID" value="XDV59134.1"/>
    <property type="molecule type" value="Genomic_DNA"/>
</dbReference>
<accession>A0AB39XMD0</accession>
<protein>
    <submittedName>
        <fullName evidence="1">Helix-turn-helix transcriptional regulator</fullName>
    </submittedName>
</protein>
<gene>
    <name evidence="1" type="ORF">AB8Z38_06815</name>
</gene>
<sequence length="64" mass="6956">MKTVEETAAELGLSVHTLNGWRVKGCGPEFVKLGSAVRYTDEAIQIFKEAGKRRSTSQTVQACA</sequence>
<name>A0AB39XMD0_9BRAD</name>
<proteinExistence type="predicted"/>
<evidence type="ECO:0000313" key="1">
    <source>
        <dbReference type="EMBL" id="XDV59134.1"/>
    </source>
</evidence>
<organism evidence="1">
    <name type="scientific">Bradyrhizobium sp. LLZ17</name>
    <dbReference type="NCBI Taxonomy" id="3239388"/>
    <lineage>
        <taxon>Bacteria</taxon>
        <taxon>Pseudomonadati</taxon>
        <taxon>Pseudomonadota</taxon>
        <taxon>Alphaproteobacteria</taxon>
        <taxon>Hyphomicrobiales</taxon>
        <taxon>Nitrobacteraceae</taxon>
        <taxon>Bradyrhizobium</taxon>
    </lineage>
</organism>
<dbReference type="SUPFAM" id="SSF46955">
    <property type="entry name" value="Putative DNA-binding domain"/>
    <property type="match status" value="1"/>
</dbReference>